<keyword evidence="3" id="KW-1185">Reference proteome</keyword>
<sequence length="80" mass="8651">MLKSPFGIFLAAAGIVLAVSPDARKAARKLAVKGTGWFLDARDQVVGKASEFPENIPSIYNENRNANRGTLESGQPHIDR</sequence>
<dbReference type="EMBL" id="JBHUMY010000020">
    <property type="protein sequence ID" value="MFD2661999.1"/>
    <property type="molecule type" value="Genomic_DNA"/>
</dbReference>
<dbReference type="Proteomes" id="UP001597493">
    <property type="component" value="Unassembled WGS sequence"/>
</dbReference>
<feature type="compositionally biased region" description="Polar residues" evidence="1">
    <location>
        <begin position="60"/>
        <end position="73"/>
    </location>
</feature>
<evidence type="ECO:0008006" key="4">
    <source>
        <dbReference type="Google" id="ProtNLM"/>
    </source>
</evidence>
<evidence type="ECO:0000313" key="3">
    <source>
        <dbReference type="Proteomes" id="UP001597493"/>
    </source>
</evidence>
<organism evidence="2 3">
    <name type="scientific">Paenibacillus thailandensis</name>
    <dbReference type="NCBI Taxonomy" id="393250"/>
    <lineage>
        <taxon>Bacteria</taxon>
        <taxon>Bacillati</taxon>
        <taxon>Bacillota</taxon>
        <taxon>Bacilli</taxon>
        <taxon>Bacillales</taxon>
        <taxon>Paenibacillaceae</taxon>
        <taxon>Paenibacillus</taxon>
    </lineage>
</organism>
<feature type="region of interest" description="Disordered" evidence="1">
    <location>
        <begin position="60"/>
        <end position="80"/>
    </location>
</feature>
<comment type="caution">
    <text evidence="2">The sequence shown here is derived from an EMBL/GenBank/DDBJ whole genome shotgun (WGS) entry which is preliminary data.</text>
</comment>
<evidence type="ECO:0000256" key="1">
    <source>
        <dbReference type="SAM" id="MobiDB-lite"/>
    </source>
</evidence>
<name>A0ABW5QZZ9_9BACL</name>
<proteinExistence type="predicted"/>
<accession>A0ABW5QZZ9</accession>
<protein>
    <recommendedName>
        <fullName evidence="4">YtxH domain-containing protein</fullName>
    </recommendedName>
</protein>
<gene>
    <name evidence="2" type="ORF">ACFSW5_17220</name>
</gene>
<reference evidence="3" key="1">
    <citation type="journal article" date="2019" name="Int. J. Syst. Evol. Microbiol.">
        <title>The Global Catalogue of Microorganisms (GCM) 10K type strain sequencing project: providing services to taxonomists for standard genome sequencing and annotation.</title>
        <authorList>
            <consortium name="The Broad Institute Genomics Platform"/>
            <consortium name="The Broad Institute Genome Sequencing Center for Infectious Disease"/>
            <person name="Wu L."/>
            <person name="Ma J."/>
        </authorList>
    </citation>
    <scope>NUCLEOTIDE SEQUENCE [LARGE SCALE GENOMIC DNA]</scope>
    <source>
        <strain evidence="3">TISTR 1827</strain>
    </source>
</reference>
<evidence type="ECO:0000313" key="2">
    <source>
        <dbReference type="EMBL" id="MFD2661999.1"/>
    </source>
</evidence>
<dbReference type="RefSeq" id="WP_379275651.1">
    <property type="nucleotide sequence ID" value="NZ_JBHUGT010000029.1"/>
</dbReference>